<dbReference type="GO" id="GO:0005975">
    <property type="term" value="P:carbohydrate metabolic process"/>
    <property type="evidence" value="ECO:0007669"/>
    <property type="project" value="InterPro"/>
</dbReference>
<dbReference type="GO" id="GO:0004553">
    <property type="term" value="F:hydrolase activity, hydrolyzing O-glycosyl compounds"/>
    <property type="evidence" value="ECO:0007669"/>
    <property type="project" value="InterPro"/>
</dbReference>
<dbReference type="PANTHER" id="PTHR42732:SF2">
    <property type="entry name" value="BETA-MANNOSIDASE"/>
    <property type="match status" value="1"/>
</dbReference>
<dbReference type="Proteomes" id="UP000196655">
    <property type="component" value="Unassembled WGS sequence"/>
</dbReference>
<dbReference type="Gene3D" id="3.20.20.80">
    <property type="entry name" value="Glycosidases"/>
    <property type="match status" value="1"/>
</dbReference>
<proteinExistence type="predicted"/>
<evidence type="ECO:0000313" key="3">
    <source>
        <dbReference type="Proteomes" id="UP000196655"/>
    </source>
</evidence>
<dbReference type="PANTHER" id="PTHR42732">
    <property type="entry name" value="BETA-GALACTOSIDASE"/>
    <property type="match status" value="1"/>
</dbReference>
<gene>
    <name evidence="2" type="ORF">BWR60_24370</name>
</gene>
<feature type="domain" description="Glycoside hydrolase family 2 catalytic" evidence="1">
    <location>
        <begin position="373"/>
        <end position="440"/>
    </location>
</feature>
<organism evidence="2 3">
    <name type="scientific">Inquilinus limosus</name>
    <dbReference type="NCBI Taxonomy" id="171674"/>
    <lineage>
        <taxon>Bacteria</taxon>
        <taxon>Pseudomonadati</taxon>
        <taxon>Pseudomonadota</taxon>
        <taxon>Alphaproteobacteria</taxon>
        <taxon>Rhodospirillales</taxon>
        <taxon>Rhodospirillaceae</taxon>
        <taxon>Inquilinus</taxon>
    </lineage>
</organism>
<evidence type="ECO:0000313" key="2">
    <source>
        <dbReference type="EMBL" id="OWJ64501.1"/>
    </source>
</evidence>
<dbReference type="InterPro" id="IPR008979">
    <property type="entry name" value="Galactose-bd-like_sf"/>
</dbReference>
<sequence length="902" mass="100213">MLFATSLAGTWSFALDPDHRGLKEAWFGRDLDDTIALPGSVDEARKAPANPDGTMAHLSRRHPYVGRAWYGRSFEVATEAAGLYHQLVLERPHGEVTVWLDGVKIGRDRSLSTEHRFLLGKLAAGPHRLVLMIDNERVEAVGEAITHAGMENVAHSNTDHTQTNWNGVVGSLRIEASAGAISRVAIHAPTRRARIDIELDGFDTDIHYPTFWTRDAEDRLVLRFRLAGVTEPLVIERAVTIRSGFTPVSIDVDLPEAAGLWDEFSPVVHRLDVEWSRSGVPVDRNQTDFGIRSFTRDGRHLRLNGRAVFLRGTLDCCIFPLTGYPPCDVDGWRKVYSTVQAYGLNHVRFHSYCPPEAAFVAADEMGVLLHVETPVWAVLGSDPNLDRFIHEESERIVRAYGNHPSFVMMAVGNEPHGPGLHAFLSRWVAHWTEADPRRLYTGCSGWPTIAEADYASKPEPRSQRWGEGLAGRLNAQALETMTDWSTYRDAVDMPLVTHEMGQWCVFPNLDEIEKYRGVVEARNFIRVRDDLAAKGRLDLARDFLMASGSLQTKLYKEDIESALRTRDFAGIQLLGLQDFPGQGTALVGVVDAFWDEKPYVSPEAFREFCAPVVPLVRSERFVVTRGEPIGAAVEIAQFGPADIEDAVLRWSLVGDSGKVADRGEIRARRLATGDLHRIGDLVIETGALAQGRYELLLELAGTGYRNRWGYWVFDKASGAAPLEIVADLDEAVLRRIEAGETIVWSPDPKAIRQDSILGFTTVFWNTLWTRRQPPHTLGLLIDQGHPIFSAFPSGRASDWHWWELVHGRAALDLSGLGLSPIVRVIDDWNSNRDLALLAECRIGRGRLVMSAIDLASDLDRRPVASALRNALARHLAGSQGEPQAASLDRGAVLDWSAALMAR</sequence>
<dbReference type="EMBL" id="NHON01000056">
    <property type="protein sequence ID" value="OWJ64501.1"/>
    <property type="molecule type" value="Genomic_DNA"/>
</dbReference>
<keyword evidence="3" id="KW-1185">Reference proteome</keyword>
<reference evidence="3" key="1">
    <citation type="submission" date="2017-05" db="EMBL/GenBank/DDBJ databases">
        <authorList>
            <person name="Macchi M."/>
            <person name="Festa S."/>
            <person name="Coppotelli B.M."/>
            <person name="Morelli I.S."/>
        </authorList>
    </citation>
    <scope>NUCLEOTIDE SEQUENCE [LARGE SCALE GENOMIC DNA]</scope>
    <source>
        <strain evidence="3">I</strain>
    </source>
</reference>
<name>A0A211ZGU9_9PROT</name>
<dbReference type="InterPro" id="IPR006103">
    <property type="entry name" value="Glyco_hydro_2_cat"/>
</dbReference>
<dbReference type="RefSeq" id="WP_088153827.1">
    <property type="nucleotide sequence ID" value="NZ_NHON01000056.1"/>
</dbReference>
<dbReference type="InterPro" id="IPR017853">
    <property type="entry name" value="GH"/>
</dbReference>
<dbReference type="SUPFAM" id="SSF51445">
    <property type="entry name" value="(Trans)glycosidases"/>
    <property type="match status" value="1"/>
</dbReference>
<dbReference type="Gene3D" id="2.60.120.260">
    <property type="entry name" value="Galactose-binding domain-like"/>
    <property type="match status" value="1"/>
</dbReference>
<dbReference type="InterPro" id="IPR051913">
    <property type="entry name" value="GH2_Domain-Containing"/>
</dbReference>
<accession>A0A211ZGU9</accession>
<comment type="caution">
    <text evidence="2">The sequence shown here is derived from an EMBL/GenBank/DDBJ whole genome shotgun (WGS) entry which is preliminary data.</text>
</comment>
<evidence type="ECO:0000259" key="1">
    <source>
        <dbReference type="Pfam" id="PF02836"/>
    </source>
</evidence>
<dbReference type="AlphaFoldDB" id="A0A211ZGU9"/>
<dbReference type="Pfam" id="PF02836">
    <property type="entry name" value="Glyco_hydro_2_C"/>
    <property type="match status" value="1"/>
</dbReference>
<dbReference type="OrthoDB" id="9758603at2"/>
<dbReference type="SUPFAM" id="SSF49785">
    <property type="entry name" value="Galactose-binding domain-like"/>
    <property type="match status" value="1"/>
</dbReference>
<protein>
    <recommendedName>
        <fullName evidence="1">Glycoside hydrolase family 2 catalytic domain-containing protein</fullName>
    </recommendedName>
</protein>